<keyword evidence="2" id="KW-1133">Transmembrane helix</keyword>
<keyword evidence="2" id="KW-0812">Transmembrane</keyword>
<proteinExistence type="predicted"/>
<evidence type="ECO:0000313" key="5">
    <source>
        <dbReference type="Proteomes" id="UP000516862"/>
    </source>
</evidence>
<feature type="transmembrane region" description="Helical" evidence="2">
    <location>
        <begin position="12"/>
        <end position="29"/>
    </location>
</feature>
<dbReference type="PROSITE" id="PS51257">
    <property type="entry name" value="PROKAR_LIPOPROTEIN"/>
    <property type="match status" value="1"/>
</dbReference>
<dbReference type="EMBL" id="CP061561">
    <property type="protein sequence ID" value="QNX07079.1"/>
    <property type="molecule type" value="Genomic_DNA"/>
</dbReference>
<reference evidence="4 5" key="2">
    <citation type="submission" date="2020-09" db="EMBL/GenBank/DDBJ databases">
        <authorList>
            <person name="Chen F.-J."/>
            <person name="Lee Y.-T."/>
        </authorList>
    </citation>
    <scope>NUCLEOTIDE SEQUENCE [LARGE SCALE GENOMIC DNA]</scope>
    <source>
        <strain evidence="4 5">AS73</strain>
    </source>
</reference>
<keyword evidence="2" id="KW-0472">Membrane</keyword>
<gene>
    <name evidence="3" type="ORF">IC796_09620</name>
    <name evidence="4" type="ORF">IC796_09690</name>
</gene>
<sequence length="80" mass="8932">MTKKGEQIVLKFIGITLVATSILLVGCGKNSEQKELEKRQERAAQKGNALDSFDPNKTEKTEQNHKSNNALDSFDPDKKQ</sequence>
<dbReference type="Proteomes" id="UP000516862">
    <property type="component" value="Chromosome"/>
</dbReference>
<accession>A0A7H2PW58</accession>
<dbReference type="EMBL" id="CP061561">
    <property type="protein sequence ID" value="QNX07091.1"/>
    <property type="molecule type" value="Genomic_DNA"/>
</dbReference>
<evidence type="ECO:0008006" key="6">
    <source>
        <dbReference type="Google" id="ProtNLM"/>
    </source>
</evidence>
<evidence type="ECO:0000313" key="3">
    <source>
        <dbReference type="EMBL" id="QNX07079.1"/>
    </source>
</evidence>
<reference evidence="4" key="3">
    <citation type="submission" date="2021-03" db="EMBL/GenBank/DDBJ databases">
        <title>Clinical and molecular characterization of Acinetobacter seifertii in Taiwan.</title>
        <authorList>
            <person name="Li L.-H."/>
            <person name="Yang Y.-S."/>
            <person name="Sun J.-R."/>
            <person name="Huang T.-W."/>
            <person name="Huang W.-C."/>
            <person name="Wang Y.-C."/>
            <person name="Kuo T.-H."/>
            <person name="Kuo S.-C."/>
            <person name="Chen T.-L."/>
        </authorList>
    </citation>
    <scope>NUCLEOTIDE SEQUENCE</scope>
    <source>
        <strain evidence="4">AS73</strain>
    </source>
</reference>
<protein>
    <recommendedName>
        <fullName evidence="6">Lipoprotein</fullName>
    </recommendedName>
</protein>
<evidence type="ECO:0000313" key="4">
    <source>
        <dbReference type="EMBL" id="QNX07091.1"/>
    </source>
</evidence>
<evidence type="ECO:0000256" key="1">
    <source>
        <dbReference type="SAM" id="MobiDB-lite"/>
    </source>
</evidence>
<feature type="compositionally biased region" description="Basic and acidic residues" evidence="1">
    <location>
        <begin position="31"/>
        <end position="44"/>
    </location>
</feature>
<organism evidence="4 5">
    <name type="scientific">Acinetobacter seifertii</name>
    <dbReference type="NCBI Taxonomy" id="1530123"/>
    <lineage>
        <taxon>Bacteria</taxon>
        <taxon>Pseudomonadati</taxon>
        <taxon>Pseudomonadota</taxon>
        <taxon>Gammaproteobacteria</taxon>
        <taxon>Moraxellales</taxon>
        <taxon>Moraxellaceae</taxon>
        <taxon>Acinetobacter</taxon>
        <taxon>Acinetobacter calcoaceticus/baumannii complex</taxon>
    </lineage>
</organism>
<dbReference type="AlphaFoldDB" id="A0A7H2PW58"/>
<name>A0A7H2PW58_9GAMM</name>
<feature type="region of interest" description="Disordered" evidence="1">
    <location>
        <begin position="31"/>
        <end position="80"/>
    </location>
</feature>
<evidence type="ECO:0000256" key="2">
    <source>
        <dbReference type="SAM" id="Phobius"/>
    </source>
</evidence>
<feature type="compositionally biased region" description="Basic and acidic residues" evidence="1">
    <location>
        <begin position="54"/>
        <end position="65"/>
    </location>
</feature>
<reference evidence="5" key="1">
    <citation type="submission" date="2020-09" db="EMBL/GenBank/DDBJ databases">
        <title>Clinical and molecular characterization of Acinetobacter seifertii in Taiwan.</title>
        <authorList>
            <person name="Li L.-H."/>
            <person name="Yang Y.-S."/>
            <person name="Sun J.-R."/>
            <person name="Huang T.-W."/>
            <person name="Huang W.-C."/>
            <person name="Wang Y.-C."/>
            <person name="Kuo T.-H."/>
            <person name="Kuo S.-C."/>
            <person name="Chen T.-L."/>
        </authorList>
    </citation>
    <scope>NUCLEOTIDE SEQUENCE [LARGE SCALE GENOMIC DNA]</scope>
    <source>
        <strain evidence="5">AS73</strain>
    </source>
</reference>
<dbReference type="RefSeq" id="WP_151686066.1">
    <property type="nucleotide sequence ID" value="NZ_BKEE01000088.1"/>
</dbReference>